<proteinExistence type="inferred from homology"/>
<evidence type="ECO:0000256" key="4">
    <source>
        <dbReference type="ARBA" id="ARBA00016090"/>
    </source>
</evidence>
<dbReference type="FunFam" id="3.40.50.10490:FF:000001">
    <property type="entry name" value="Glutamine--fructose-6-phosphate aminotransferase [isomerizing]"/>
    <property type="match status" value="1"/>
</dbReference>
<dbReference type="Pfam" id="PF01380">
    <property type="entry name" value="SIS"/>
    <property type="match status" value="2"/>
</dbReference>
<dbReference type="GO" id="GO:0005829">
    <property type="term" value="C:cytosol"/>
    <property type="evidence" value="ECO:0007669"/>
    <property type="project" value="TreeGrafter"/>
</dbReference>
<feature type="active site" description="For Fru-6P isomerization activity" evidence="11">
    <location>
        <position position="603"/>
    </location>
</feature>
<evidence type="ECO:0000256" key="5">
    <source>
        <dbReference type="ARBA" id="ARBA00022490"/>
    </source>
</evidence>
<dbReference type="NCBIfam" id="TIGR01135">
    <property type="entry name" value="glmS"/>
    <property type="match status" value="1"/>
</dbReference>
<dbReference type="Gene3D" id="3.40.50.10490">
    <property type="entry name" value="Glucose-6-phosphate isomerase like protein, domain 1"/>
    <property type="match status" value="2"/>
</dbReference>
<dbReference type="Proteomes" id="UP000240811">
    <property type="component" value="Unassembled WGS sequence"/>
</dbReference>
<comment type="subunit">
    <text evidence="11">Homodimer.</text>
</comment>
<comment type="function">
    <text evidence="10">Involved in the production of the root hair deformation (HAD) factor specifically on medicago.</text>
</comment>
<dbReference type="SUPFAM" id="SSF53697">
    <property type="entry name" value="SIS domain"/>
    <property type="match status" value="1"/>
</dbReference>
<dbReference type="InterPro" id="IPR017932">
    <property type="entry name" value="GATase_2_dom"/>
</dbReference>
<dbReference type="EC" id="2.6.1.16" evidence="3 11"/>
<keyword evidence="8" id="KW-0677">Repeat</keyword>
<feature type="domain" description="SIS" evidence="13">
    <location>
        <begin position="456"/>
        <end position="598"/>
    </location>
</feature>
<comment type="subcellular location">
    <subcellularLocation>
        <location evidence="2 11">Cytoplasm</location>
    </subcellularLocation>
</comment>
<sequence length="608" mass="67196">MCGIIGIVGKEAVEQRLFEALKRLEYRGYDSSGMATIYNGKIKCARAQGKIVALNESLKAHPLKGNTGIAHTRWATHGLPNRENAHPHCVDGIAVIHNGIIENFSILKKEFLDPKTVLATDTDTEVIACLLAKFKNDGLSNKESVEKMMKCLIGSYALAIIFENDPDTIIAARRGPTLIIGHGQDEMFLGSDVNALALFTDKVTYMEDGDWAIIRRSGVEIYDSRGVMVDRKSQTIQMSSLLIDKGTYRHFMEKEIYEQPEAISRVLSHYIDLADEMIIPSAFGYNFAEISGLLVSSCGTSYLAGLIGKFWFERLAGLKSEIDVASEFRYRDFTYYSDWASLFISQSGETADTLASLRCMRKKGLTIGSLVNVLESSIARESDFVFPIKAGPEIGVASTKAFTCQLLVLLIMAIYAGKEKGKISLEEEKKLVKSLIEVPRIMFDILQNIYSQMEGLCEELAKCQSILYIGRGSSYPVALEGALKLKEVSYIHAEGYAAGELKHGPIALINSGTPVIAIAPFDRFFQKTISNIQEVVARGGRIVFITDEKGMEMKDFPTLETIVLPNMGEIISPIIFSLPVQLIAYYTAVFIGTDVDQPRNLAKSVTVE</sequence>
<dbReference type="PROSITE" id="PS51464">
    <property type="entry name" value="SIS"/>
    <property type="match status" value="2"/>
</dbReference>
<dbReference type="SUPFAM" id="SSF56235">
    <property type="entry name" value="N-terminal nucleophile aminohydrolases (Ntn hydrolases)"/>
    <property type="match status" value="1"/>
</dbReference>
<dbReference type="InterPro" id="IPR001347">
    <property type="entry name" value="SIS_dom"/>
</dbReference>
<dbReference type="InterPro" id="IPR029055">
    <property type="entry name" value="Ntn_hydrolases_N"/>
</dbReference>
<evidence type="ECO:0000256" key="1">
    <source>
        <dbReference type="ARBA" id="ARBA00001031"/>
    </source>
</evidence>
<keyword evidence="7 11" id="KW-0808">Transferase</keyword>
<accession>A0A2T4VWJ6</accession>
<dbReference type="GO" id="GO:0097367">
    <property type="term" value="F:carbohydrate derivative binding"/>
    <property type="evidence" value="ECO:0007669"/>
    <property type="project" value="InterPro"/>
</dbReference>
<keyword evidence="6 11" id="KW-0032">Aminotransferase</keyword>
<dbReference type="InterPro" id="IPR046348">
    <property type="entry name" value="SIS_dom_sf"/>
</dbReference>
<dbReference type="CDD" id="cd05008">
    <property type="entry name" value="SIS_GlmS_GlmD_1"/>
    <property type="match status" value="1"/>
</dbReference>
<comment type="catalytic activity">
    <reaction evidence="1 11">
        <text>D-fructose 6-phosphate + L-glutamine = D-glucosamine 6-phosphate + L-glutamate</text>
        <dbReference type="Rhea" id="RHEA:13237"/>
        <dbReference type="ChEBI" id="CHEBI:29985"/>
        <dbReference type="ChEBI" id="CHEBI:58359"/>
        <dbReference type="ChEBI" id="CHEBI:58725"/>
        <dbReference type="ChEBI" id="CHEBI:61527"/>
        <dbReference type="EC" id="2.6.1.16"/>
    </reaction>
</comment>
<evidence type="ECO:0000256" key="9">
    <source>
        <dbReference type="ARBA" id="ARBA00022962"/>
    </source>
</evidence>
<dbReference type="GO" id="GO:0006487">
    <property type="term" value="P:protein N-linked glycosylation"/>
    <property type="evidence" value="ECO:0007669"/>
    <property type="project" value="TreeGrafter"/>
</dbReference>
<dbReference type="EMBL" id="PSQJ01000008">
    <property type="protein sequence ID" value="PTL86120.1"/>
    <property type="molecule type" value="Genomic_DNA"/>
</dbReference>
<keyword evidence="5 11" id="KW-0963">Cytoplasm</keyword>
<gene>
    <name evidence="11 14" type="primary">glmS</name>
    <name evidence="14" type="ORF">C4617_05270</name>
</gene>
<feature type="active site" description="Nucleophile; for GATase activity" evidence="11">
    <location>
        <position position="2"/>
    </location>
</feature>
<dbReference type="Pfam" id="PF13522">
    <property type="entry name" value="GATase_6"/>
    <property type="match status" value="1"/>
</dbReference>
<feature type="initiator methionine" description="Removed" evidence="11">
    <location>
        <position position="1"/>
    </location>
</feature>
<comment type="caution">
    <text evidence="14">The sequence shown here is derived from an EMBL/GenBank/DDBJ whole genome shotgun (WGS) entry which is preliminary data.</text>
</comment>
<dbReference type="AlphaFoldDB" id="A0A2T4VWJ6"/>
<evidence type="ECO:0000256" key="7">
    <source>
        <dbReference type="ARBA" id="ARBA00022679"/>
    </source>
</evidence>
<dbReference type="GO" id="GO:0005975">
    <property type="term" value="P:carbohydrate metabolic process"/>
    <property type="evidence" value="ECO:0007669"/>
    <property type="project" value="UniProtKB-UniRule"/>
</dbReference>
<dbReference type="InterPro" id="IPR035466">
    <property type="entry name" value="GlmS/AgaS_SIS"/>
</dbReference>
<dbReference type="HAMAP" id="MF_00164">
    <property type="entry name" value="GlmS"/>
    <property type="match status" value="1"/>
</dbReference>
<dbReference type="PANTHER" id="PTHR10937:SF0">
    <property type="entry name" value="GLUTAMINE--FRUCTOSE-6-PHOSPHATE TRANSAMINASE (ISOMERIZING)"/>
    <property type="match status" value="1"/>
</dbReference>
<evidence type="ECO:0000256" key="10">
    <source>
        <dbReference type="ARBA" id="ARBA00054671"/>
    </source>
</evidence>
<dbReference type="GO" id="GO:0006002">
    <property type="term" value="P:fructose 6-phosphate metabolic process"/>
    <property type="evidence" value="ECO:0007669"/>
    <property type="project" value="TreeGrafter"/>
</dbReference>
<evidence type="ECO:0000256" key="2">
    <source>
        <dbReference type="ARBA" id="ARBA00004496"/>
    </source>
</evidence>
<dbReference type="FunFam" id="3.60.20.10:FF:000006">
    <property type="entry name" value="Glutamine--fructose-6-phosphate aminotransferase [isomerizing]"/>
    <property type="match status" value="1"/>
</dbReference>
<protein>
    <recommendedName>
        <fullName evidence="4 11">Glutamine--fructose-6-phosphate aminotransferase [isomerizing]</fullName>
        <ecNumber evidence="3 11">2.6.1.16</ecNumber>
    </recommendedName>
    <alternativeName>
        <fullName evidence="11">D-fructose-6-phosphate amidotransferase</fullName>
    </alternativeName>
    <alternativeName>
        <fullName evidence="11">GFAT</fullName>
    </alternativeName>
    <alternativeName>
        <fullName evidence="11">Glucosamine-6-phosphate synthase</fullName>
    </alternativeName>
    <alternativeName>
        <fullName evidence="11">Hexosephosphate aminotransferase</fullName>
    </alternativeName>
    <alternativeName>
        <fullName evidence="11">L-glutamine--D-fructose-6-phosphate amidotransferase</fullName>
    </alternativeName>
</protein>
<evidence type="ECO:0000256" key="8">
    <source>
        <dbReference type="ARBA" id="ARBA00022737"/>
    </source>
</evidence>
<feature type="domain" description="Glutamine amidotransferase type-2" evidence="12">
    <location>
        <begin position="2"/>
        <end position="217"/>
    </location>
</feature>
<dbReference type="GO" id="GO:0046349">
    <property type="term" value="P:amino sugar biosynthetic process"/>
    <property type="evidence" value="ECO:0007669"/>
    <property type="project" value="UniProtKB-ARBA"/>
</dbReference>
<organism evidence="14 15">
    <name type="scientific">Candidatus Liberibacter europaeus</name>
    <dbReference type="NCBI Taxonomy" id="744859"/>
    <lineage>
        <taxon>Bacteria</taxon>
        <taxon>Pseudomonadati</taxon>
        <taxon>Pseudomonadota</taxon>
        <taxon>Alphaproteobacteria</taxon>
        <taxon>Hyphomicrobiales</taxon>
        <taxon>Rhizobiaceae</taxon>
        <taxon>Liberibacter</taxon>
    </lineage>
</organism>
<dbReference type="GO" id="GO:0004360">
    <property type="term" value="F:glutamine-fructose-6-phosphate transaminase (isomerizing) activity"/>
    <property type="evidence" value="ECO:0007669"/>
    <property type="project" value="UniProtKB-UniRule"/>
</dbReference>
<evidence type="ECO:0000259" key="12">
    <source>
        <dbReference type="PROSITE" id="PS51278"/>
    </source>
</evidence>
<keyword evidence="9" id="KW-0315">Glutamine amidotransferase</keyword>
<dbReference type="InterPro" id="IPR005855">
    <property type="entry name" value="GFAT"/>
</dbReference>
<dbReference type="FunFam" id="3.40.50.10490:FF:000002">
    <property type="entry name" value="Glutamine--fructose-6-phosphate aminotransferase [isomerizing]"/>
    <property type="match status" value="1"/>
</dbReference>
<comment type="function">
    <text evidence="11">Catalyzes the first step in hexosamine metabolism, converting fructose-6P into glucosamine-6P using glutamine as a nitrogen source.</text>
</comment>
<dbReference type="CDD" id="cd05009">
    <property type="entry name" value="SIS_GlmS_GlmD_2"/>
    <property type="match status" value="1"/>
</dbReference>
<dbReference type="PROSITE" id="PS51278">
    <property type="entry name" value="GATASE_TYPE_2"/>
    <property type="match status" value="1"/>
</dbReference>
<dbReference type="InterPro" id="IPR035490">
    <property type="entry name" value="GlmS/FrlB_SIS"/>
</dbReference>
<dbReference type="Gene3D" id="3.60.20.10">
    <property type="entry name" value="Glutamine Phosphoribosylpyrophosphate, subunit 1, domain 1"/>
    <property type="match status" value="1"/>
</dbReference>
<dbReference type="PANTHER" id="PTHR10937">
    <property type="entry name" value="GLUCOSAMINE--FRUCTOSE-6-PHOSPHATE AMINOTRANSFERASE, ISOMERIZING"/>
    <property type="match status" value="1"/>
</dbReference>
<evidence type="ECO:0000256" key="3">
    <source>
        <dbReference type="ARBA" id="ARBA00012916"/>
    </source>
</evidence>
<evidence type="ECO:0000256" key="11">
    <source>
        <dbReference type="HAMAP-Rule" id="MF_00164"/>
    </source>
</evidence>
<name>A0A2T4VWJ6_9HYPH</name>
<dbReference type="GO" id="GO:0006047">
    <property type="term" value="P:UDP-N-acetylglucosamine metabolic process"/>
    <property type="evidence" value="ECO:0007669"/>
    <property type="project" value="TreeGrafter"/>
</dbReference>
<reference evidence="15" key="1">
    <citation type="submission" date="2018-02" db="EMBL/GenBank/DDBJ databases">
        <title>Genome sequence of Candidatus Liberibacter europaeus.</title>
        <authorList>
            <person name="Frampton R.A."/>
            <person name="Thompson S.M."/>
            <person name="David C."/>
            <person name="Addison S.M."/>
            <person name="Smith G.R."/>
        </authorList>
    </citation>
    <scope>NUCLEOTIDE SEQUENCE [LARGE SCALE GENOMIC DNA]</scope>
</reference>
<feature type="domain" description="SIS" evidence="13">
    <location>
        <begin position="283"/>
        <end position="422"/>
    </location>
</feature>
<evidence type="ECO:0000313" key="15">
    <source>
        <dbReference type="Proteomes" id="UP000240811"/>
    </source>
</evidence>
<dbReference type="CDD" id="cd00714">
    <property type="entry name" value="GFAT"/>
    <property type="match status" value="1"/>
</dbReference>
<evidence type="ECO:0000259" key="13">
    <source>
        <dbReference type="PROSITE" id="PS51464"/>
    </source>
</evidence>
<dbReference type="InterPro" id="IPR047084">
    <property type="entry name" value="GFAT_N"/>
</dbReference>
<evidence type="ECO:0000313" key="14">
    <source>
        <dbReference type="EMBL" id="PTL86120.1"/>
    </source>
</evidence>
<evidence type="ECO:0000256" key="6">
    <source>
        <dbReference type="ARBA" id="ARBA00022576"/>
    </source>
</evidence>
<dbReference type="NCBIfam" id="NF001484">
    <property type="entry name" value="PRK00331.1"/>
    <property type="match status" value="1"/>
</dbReference>